<dbReference type="SUPFAM" id="SSF111347">
    <property type="entry name" value="Rap/Ran-GAP"/>
    <property type="match status" value="1"/>
</dbReference>
<dbReference type="PANTHER" id="PTHR10063">
    <property type="entry name" value="TUBERIN"/>
    <property type="match status" value="1"/>
</dbReference>
<dbReference type="InterPro" id="IPR016024">
    <property type="entry name" value="ARM-type_fold"/>
</dbReference>
<evidence type="ECO:0000313" key="4">
    <source>
        <dbReference type="EMBL" id="CAE6370719.1"/>
    </source>
</evidence>
<keyword evidence="1" id="KW-0343">GTPase activation</keyword>
<dbReference type="Proteomes" id="UP000663840">
    <property type="component" value="Unassembled WGS sequence"/>
</dbReference>
<feature type="compositionally biased region" description="Basic and acidic residues" evidence="2">
    <location>
        <begin position="138"/>
        <end position="152"/>
    </location>
</feature>
<dbReference type="EMBL" id="CAJMWR010000348">
    <property type="protein sequence ID" value="CAE6370719.1"/>
    <property type="molecule type" value="Genomic_DNA"/>
</dbReference>
<dbReference type="Gene3D" id="3.40.50.11210">
    <property type="entry name" value="Rap/Ran-GAP"/>
    <property type="match status" value="1"/>
</dbReference>
<dbReference type="EMBL" id="CP059672">
    <property type="protein sequence ID" value="QRW26237.1"/>
    <property type="molecule type" value="Genomic_DNA"/>
</dbReference>
<feature type="region of interest" description="Disordered" evidence="2">
    <location>
        <begin position="1817"/>
        <end position="1844"/>
    </location>
</feature>
<dbReference type="FunFam" id="3.40.50.11210:FF:000007">
    <property type="entry name" value="Tuberous sclerosis 2"/>
    <property type="match status" value="1"/>
</dbReference>
<dbReference type="GO" id="GO:0005096">
    <property type="term" value="F:GTPase activator activity"/>
    <property type="evidence" value="ECO:0007669"/>
    <property type="project" value="UniProtKB-KW"/>
</dbReference>
<feature type="compositionally biased region" description="Polar residues" evidence="2">
    <location>
        <begin position="69"/>
        <end position="92"/>
    </location>
</feature>
<evidence type="ECO:0000256" key="1">
    <source>
        <dbReference type="ARBA" id="ARBA00022468"/>
    </source>
</evidence>
<sequence length="2155" mass="236804">MSYTRLKSLFGRLSRRNSSASETSRPSSPAPSLQPHVHSPLQTSTEIPTEPQEPVSDRLVTERRHSSGVAVTSNPATTSNDHGQGPSDQNTNSPPQPPLFPSPPSPVRSPRRRRPTTLAIRASSVGHYDIAVTSESVGRYEDKRDTNSDIHLPRRVPSKADLIMASTEREEERTGNLSWRGRVKDRDKDRDDDEARGTSEPIQAGGGSHTPQRVTRPSFSFLSKLASRARSGRSENVGRRVSEMFTGASPDAEHTHHPRSPTPGGLSTTPASINSVTGPLIPFSTVGSFSNTALTTAHVHGSTTLPTRLIPGPDQHPPEAALPLQLQPLDVLLMALTAPPDDITPPNPSINPTILAAQLAQHFRHPNSFTSHPRAVVGAGPAGISSAAQIGATVLANIVRNLRKKHAKGSWEVVGAWVESMSSLESAKSGSCGVSAIERALLWSTLTDPIDEMPDEDLLDEWAERDRTVRILTDGGKDVLGLRRFVPTLGSWIEFAVRVVQDEYKLGDPRLRSSVERFGSPNGQAARLHGYSRTYVEAQKCIDATLRLLEDIVRLNAPRFDETQVGDVVSIFCGAVNGTIGGWEGDGSVEAVTMPVDGPTQNSEGIGTHRRYPSSAFASPLASPISPNIAGVDTSPLTPYAVAASRFVSLARSLQKQTHIPPDVLKSMLEHLALLLAYVKTPMDILRLGGRRKSVGTRRGSEGLSAPTSARRGSEGGRRGSIVPGGPTDPTTRGDPTARGEVDWVDAYSRAELEGEVSGAFRVLLSGPYAVAVGRILLGLLVPVPNTSDDILVQSALISLGAARAIRLSVREAAIPRMARTRFQKDVAGTWTMAGVPSMDEAEMELMELMFSKEPDSASGAWETDRIAGVLGPAFSSWEPFIISIGGPVEAILVEMLGVVDDLLQEAKENEKAFGIEEGRVIGEVTVAAMQLFTLYSRGQDLRVLDIATTPDASTPLLNPVLQALVGVIRKVGLSTPISPPITSTLLGKSTFLTDQSAVSIIRHYVSMSLVTPSTPDYLNNLRQLFLHFYKPDRPLARIELAQVITKLYFGVRDLVDHRRGVVDLCLEVWEANNLNLVREQELQVVLSALKILGDAIVAGSVESDGRGSIEERLRLLVALIGRDGDCTISPRKREPPPEPSPPDSHSRTRDSSPTPMMSLLNALTPSVLTPRELPSEPSISSPQPIRPSVPHASALPGSCVDHVSECKAMAAVVTLIQAFSALAFSPPHSLSSAERTARAPASFQCILVMRDLLALLSPVGRDMLDPESEASEERSRIIDGKSCCSYARLAILQWLVRLRADRDHRLYMVKGLDGEIEPFAHLINRTPLRPRVNDAPAAPEPRIRDRDRERDRERRNRGMTTTTPNNPEGARIGRNPSRGRESDSRSRSRQPPAPPPTVPPVKYHIWSIPDMLPFDVAFGTRPSEGMTTYEQRIKPSDDGLLPQLWLPVSAYVCVMIDLITTETDWEILSYVLCHLPVQMSNKHLFCGPRTRSAIIRLLSELCTAVYEDKLTSNIGALPVNLKATDVAGLAYHTLTTLMSYHRTFNKQLQDDLLRTFLRGLNKNTTTVKPCLQALAIAAFELQPSTTKFLGEIVDKLSQIMSNPTIAGYILELLCIIGSIPTLYANFTDDNYRRVFHVPLQYITLHNRPDSHAGPAGKESYALTQHVLILAYYQIYIWFLALKLQDRPKHIPYITRHLLLANEHYTQVDEPTEVCFDWLARFAFANAESKPRMSSLRESVLNPPGSSGEGIVASKSWVFGNSIVTIKTLRHSGWLEIECRRPSGLTTFLCKLENVAALGLGEQVTGEIVEAATEAIGQVQDETSDGQVASKEGHTGEASNIPSGLLNPASVAPLKEMELDPSYLALQLSPYPDIRRASLRGRLVPNDDLLGRTLRSLDRVPVMDFHKVGIIYVGPGQTDEREILGNRAGSPAYTHFLDNIGRLIRLKDQRDLYTGGLDQHYDSDGQYAYAWWDVIIQMLYHTATLMPNRDGDDQFAFKKLHIGNDYVRIIWNDSGKPYRFDTLATQFQYVNIVIEPHSVGTVAAFTSDAHREEFYKVVLQRAPGMPEFGMIGEFKIVSAKCLPDVVRQTSMLADFFAQIYVHTQHDTIREEYITPWRARLRQIRMFKSKLPPIAPEEQVEGILGQEVARDFSRSY</sequence>
<dbReference type="Proteomes" id="UP000650533">
    <property type="component" value="Chromosome 15"/>
</dbReference>
<reference evidence="5" key="1">
    <citation type="submission" date="2020-05" db="EMBL/GenBank/DDBJ databases">
        <title>Evolutionary and genomic comparisons of hybrid uninucleate and nonhybrid Rhizoctonia fungi.</title>
        <authorList>
            <person name="Li C."/>
            <person name="Chen X."/>
        </authorList>
    </citation>
    <scope>NUCLEOTIDE SEQUENCE</scope>
    <source>
        <strain evidence="5">AG-1 IA</strain>
    </source>
</reference>
<evidence type="ECO:0000256" key="2">
    <source>
        <dbReference type="SAM" id="MobiDB-lite"/>
    </source>
</evidence>
<dbReference type="GO" id="GO:0032007">
    <property type="term" value="P:negative regulation of TOR signaling"/>
    <property type="evidence" value="ECO:0007669"/>
    <property type="project" value="TreeGrafter"/>
</dbReference>
<dbReference type="InterPro" id="IPR018515">
    <property type="entry name" value="Tuberin-type_domain"/>
</dbReference>
<feature type="region of interest" description="Disordered" evidence="2">
    <location>
        <begin position="1127"/>
        <end position="1159"/>
    </location>
</feature>
<feature type="compositionally biased region" description="Low complexity" evidence="2">
    <location>
        <begin position="720"/>
        <end position="735"/>
    </location>
</feature>
<gene>
    <name evidence="4" type="ORF">RDB_LOCUS18901</name>
    <name evidence="5" type="ORF">RhiXN_11898</name>
</gene>
<dbReference type="PANTHER" id="PTHR10063:SF0">
    <property type="entry name" value="TUBERIN"/>
    <property type="match status" value="1"/>
</dbReference>
<feature type="region of interest" description="Disordered" evidence="2">
    <location>
        <begin position="1330"/>
        <end position="1401"/>
    </location>
</feature>
<feature type="region of interest" description="Disordered" evidence="2">
    <location>
        <begin position="1171"/>
        <end position="1191"/>
    </location>
</feature>
<feature type="compositionally biased region" description="Low complexity" evidence="2">
    <location>
        <begin position="18"/>
        <end position="31"/>
    </location>
</feature>
<dbReference type="GO" id="GO:0005634">
    <property type="term" value="C:nucleus"/>
    <property type="evidence" value="ECO:0007669"/>
    <property type="project" value="InterPro"/>
</dbReference>
<dbReference type="InterPro" id="IPR027107">
    <property type="entry name" value="Tuberin/Ral-act_asu"/>
</dbReference>
<feature type="region of interest" description="Disordered" evidence="2">
    <location>
        <begin position="694"/>
        <end position="739"/>
    </location>
</feature>
<dbReference type="InterPro" id="IPR035974">
    <property type="entry name" value="Rap/Ran-GAP_sf"/>
</dbReference>
<protein>
    <submittedName>
        <fullName evidence="5">Tuberous sclerosis 2 protein</fullName>
    </submittedName>
</protein>
<feature type="compositionally biased region" description="Basic and acidic residues" evidence="2">
    <location>
        <begin position="1342"/>
        <end position="1357"/>
    </location>
</feature>
<evidence type="ECO:0000259" key="3">
    <source>
        <dbReference type="PROSITE" id="PS50085"/>
    </source>
</evidence>
<reference evidence="4" key="2">
    <citation type="submission" date="2021-01" db="EMBL/GenBank/DDBJ databases">
        <authorList>
            <person name="Kaushik A."/>
        </authorList>
    </citation>
    <scope>NUCLEOTIDE SEQUENCE</scope>
    <source>
        <strain evidence="4">AG1-1A</strain>
    </source>
</reference>
<feature type="compositionally biased region" description="Basic and acidic residues" evidence="2">
    <location>
        <begin position="182"/>
        <end position="197"/>
    </location>
</feature>
<dbReference type="Pfam" id="PF02145">
    <property type="entry name" value="Rap_GAP"/>
    <property type="match status" value="1"/>
</dbReference>
<dbReference type="Pfam" id="PF03542">
    <property type="entry name" value="Tuberin"/>
    <property type="match status" value="1"/>
</dbReference>
<dbReference type="GO" id="GO:0033596">
    <property type="term" value="C:TSC1-TSC2 complex"/>
    <property type="evidence" value="ECO:0007669"/>
    <property type="project" value="TreeGrafter"/>
</dbReference>
<evidence type="ECO:0000313" key="6">
    <source>
        <dbReference type="Proteomes" id="UP000663840"/>
    </source>
</evidence>
<feature type="domain" description="Rap-GAP" evidence="3">
    <location>
        <begin position="1894"/>
        <end position="2134"/>
    </location>
</feature>
<dbReference type="GO" id="GO:0051056">
    <property type="term" value="P:regulation of small GTPase mediated signal transduction"/>
    <property type="evidence" value="ECO:0007669"/>
    <property type="project" value="InterPro"/>
</dbReference>
<dbReference type="SUPFAM" id="SSF48371">
    <property type="entry name" value="ARM repeat"/>
    <property type="match status" value="1"/>
</dbReference>
<dbReference type="InterPro" id="IPR000331">
    <property type="entry name" value="Rap/Ran_GAP_dom"/>
</dbReference>
<feature type="region of interest" description="Disordered" evidence="2">
    <location>
        <begin position="1"/>
        <end position="215"/>
    </location>
</feature>
<name>A0A8H3A3J7_9AGAM</name>
<organism evidence="4 6">
    <name type="scientific">Rhizoctonia solani</name>
    <dbReference type="NCBI Taxonomy" id="456999"/>
    <lineage>
        <taxon>Eukaryota</taxon>
        <taxon>Fungi</taxon>
        <taxon>Dikarya</taxon>
        <taxon>Basidiomycota</taxon>
        <taxon>Agaricomycotina</taxon>
        <taxon>Agaricomycetes</taxon>
        <taxon>Cantharellales</taxon>
        <taxon>Ceratobasidiaceae</taxon>
        <taxon>Rhizoctonia</taxon>
    </lineage>
</organism>
<feature type="region of interest" description="Disordered" evidence="2">
    <location>
        <begin position="247"/>
        <end position="273"/>
    </location>
</feature>
<proteinExistence type="predicted"/>
<feature type="compositionally biased region" description="Basic and acidic residues" evidence="2">
    <location>
        <begin position="55"/>
        <end position="65"/>
    </location>
</feature>
<evidence type="ECO:0000313" key="5">
    <source>
        <dbReference type="EMBL" id="QRW26237.1"/>
    </source>
</evidence>
<accession>A0A8H3A3J7</accession>
<feature type="compositionally biased region" description="Pro residues" evidence="2">
    <location>
        <begin position="94"/>
        <end position="107"/>
    </location>
</feature>
<dbReference type="PROSITE" id="PS50085">
    <property type="entry name" value="RAPGAP"/>
    <property type="match status" value="1"/>
</dbReference>